<proteinExistence type="predicted"/>
<organism evidence="2 3">
    <name type="scientific">Allacma fusca</name>
    <dbReference type="NCBI Taxonomy" id="39272"/>
    <lineage>
        <taxon>Eukaryota</taxon>
        <taxon>Metazoa</taxon>
        <taxon>Ecdysozoa</taxon>
        <taxon>Arthropoda</taxon>
        <taxon>Hexapoda</taxon>
        <taxon>Collembola</taxon>
        <taxon>Symphypleona</taxon>
        <taxon>Sminthuridae</taxon>
        <taxon>Allacma</taxon>
    </lineage>
</organism>
<feature type="transmembrane region" description="Helical" evidence="1">
    <location>
        <begin position="13"/>
        <end position="36"/>
    </location>
</feature>
<evidence type="ECO:0000256" key="1">
    <source>
        <dbReference type="SAM" id="Phobius"/>
    </source>
</evidence>
<keyword evidence="1" id="KW-0812">Transmembrane</keyword>
<accession>A0A8J2LD00</accession>
<dbReference type="AlphaFoldDB" id="A0A8J2LD00"/>
<sequence>ALRHYPIKDDGDIVLFLVEVISYPLIVGEFLLNCWADSASAFRKASGPDVLKGRKDRLCPKSQSSALNRLLFC</sequence>
<keyword evidence="3" id="KW-1185">Reference proteome</keyword>
<evidence type="ECO:0000313" key="2">
    <source>
        <dbReference type="EMBL" id="CAG7829867.1"/>
    </source>
</evidence>
<gene>
    <name evidence="2" type="ORF">AFUS01_LOCUS39708</name>
</gene>
<keyword evidence="1" id="KW-0472">Membrane</keyword>
<name>A0A8J2LD00_9HEXA</name>
<feature type="non-terminal residue" evidence="2">
    <location>
        <position position="73"/>
    </location>
</feature>
<evidence type="ECO:0000313" key="3">
    <source>
        <dbReference type="Proteomes" id="UP000708208"/>
    </source>
</evidence>
<feature type="non-terminal residue" evidence="2">
    <location>
        <position position="1"/>
    </location>
</feature>
<reference evidence="2" key="1">
    <citation type="submission" date="2021-06" db="EMBL/GenBank/DDBJ databases">
        <authorList>
            <person name="Hodson N. C."/>
            <person name="Mongue J. A."/>
            <person name="Jaron S. K."/>
        </authorList>
    </citation>
    <scope>NUCLEOTIDE SEQUENCE</scope>
</reference>
<keyword evidence="1" id="KW-1133">Transmembrane helix</keyword>
<protein>
    <submittedName>
        <fullName evidence="2">Uncharacterized protein</fullName>
    </submittedName>
</protein>
<dbReference type="Proteomes" id="UP000708208">
    <property type="component" value="Unassembled WGS sequence"/>
</dbReference>
<dbReference type="EMBL" id="CAJVCH010553263">
    <property type="protein sequence ID" value="CAG7829867.1"/>
    <property type="molecule type" value="Genomic_DNA"/>
</dbReference>
<comment type="caution">
    <text evidence="2">The sequence shown here is derived from an EMBL/GenBank/DDBJ whole genome shotgun (WGS) entry which is preliminary data.</text>
</comment>